<gene>
    <name evidence="2" type="ORF">IFO69_11595</name>
</gene>
<dbReference type="Pfam" id="PF13349">
    <property type="entry name" value="DUF4097"/>
    <property type="match status" value="1"/>
</dbReference>
<feature type="domain" description="DUF4097" evidence="1">
    <location>
        <begin position="179"/>
        <end position="319"/>
    </location>
</feature>
<sequence length="320" mass="33736">MKNKMMKHNYKILTVALVFVAALLPGCSYSQMTVVSDIEEVFDGITAVEIHGGPLEVTYEGRDLATEVSLNAYLESNKSNGVEITYEVKGDKLLVKWEQSKGFSGWGNFRNEGFISVTGPKEIELKVNSGSGTAFVSNVNHEEIDLSAGSGHLKASELNVSKIHLSVGSGKIEGEDLIGDVYCKVSSGEAHLDDVKGNVDAIGSSGKISLEDISGKVDAKISSGRIVLDDIGELGELIGSSGSISADNAGLGGDTDLKFSSGSVHIQTPDNLDNYNFELAASSGSLRVGNQKTGKSLRIDNNSSKTVRGAVSSGNITIEN</sequence>
<reference evidence="2 3" key="1">
    <citation type="submission" date="2020-09" db="EMBL/GenBank/DDBJ databases">
        <title>Echinicola sp. CAU 1574 isolated from sand of Sido Beach.</title>
        <authorList>
            <person name="Kim W."/>
        </authorList>
    </citation>
    <scope>NUCLEOTIDE SEQUENCE [LARGE SCALE GENOMIC DNA]</scope>
    <source>
        <strain evidence="2 3">CAU 1574</strain>
    </source>
</reference>
<name>A0ABR9AKP3_9BACT</name>
<dbReference type="EMBL" id="JACYTQ010000003">
    <property type="protein sequence ID" value="MBD8489389.1"/>
    <property type="molecule type" value="Genomic_DNA"/>
</dbReference>
<protein>
    <submittedName>
        <fullName evidence="2">DUF4097 family beta strand repeat protein</fullName>
    </submittedName>
</protein>
<dbReference type="Proteomes" id="UP000647133">
    <property type="component" value="Unassembled WGS sequence"/>
</dbReference>
<evidence type="ECO:0000313" key="2">
    <source>
        <dbReference type="EMBL" id="MBD8489389.1"/>
    </source>
</evidence>
<evidence type="ECO:0000259" key="1">
    <source>
        <dbReference type="Pfam" id="PF13349"/>
    </source>
</evidence>
<proteinExistence type="predicted"/>
<dbReference type="InterPro" id="IPR025164">
    <property type="entry name" value="Toastrack_DUF4097"/>
</dbReference>
<organism evidence="2 3">
    <name type="scientific">Echinicola arenosa</name>
    <dbReference type="NCBI Taxonomy" id="2774144"/>
    <lineage>
        <taxon>Bacteria</taxon>
        <taxon>Pseudomonadati</taxon>
        <taxon>Bacteroidota</taxon>
        <taxon>Cytophagia</taxon>
        <taxon>Cytophagales</taxon>
        <taxon>Cyclobacteriaceae</taxon>
        <taxon>Echinicola</taxon>
    </lineage>
</organism>
<keyword evidence="3" id="KW-1185">Reference proteome</keyword>
<evidence type="ECO:0000313" key="3">
    <source>
        <dbReference type="Proteomes" id="UP000647133"/>
    </source>
</evidence>
<comment type="caution">
    <text evidence="2">The sequence shown here is derived from an EMBL/GenBank/DDBJ whole genome shotgun (WGS) entry which is preliminary data.</text>
</comment>
<accession>A0ABR9AKP3</accession>